<feature type="transmembrane region" description="Helical" evidence="1">
    <location>
        <begin position="109"/>
        <end position="129"/>
    </location>
</feature>
<protein>
    <recommendedName>
        <fullName evidence="4">Yip1 domain-containing protein</fullName>
    </recommendedName>
</protein>
<keyword evidence="1" id="KW-1133">Transmembrane helix</keyword>
<accession>A0ABS1GGB3</accession>
<feature type="transmembrane region" description="Helical" evidence="1">
    <location>
        <begin position="58"/>
        <end position="80"/>
    </location>
</feature>
<keyword evidence="1" id="KW-0472">Membrane</keyword>
<dbReference type="RefSeq" id="WP_200673362.1">
    <property type="nucleotide sequence ID" value="NZ_JAACYA010000001.1"/>
</dbReference>
<feature type="transmembrane region" description="Helical" evidence="1">
    <location>
        <begin position="141"/>
        <end position="163"/>
    </location>
</feature>
<evidence type="ECO:0000256" key="1">
    <source>
        <dbReference type="SAM" id="Phobius"/>
    </source>
</evidence>
<proteinExistence type="predicted"/>
<reference evidence="2 3" key="1">
    <citation type="journal article" date="2021" name="Syst. Appl. Microbiol.">
        <title>Persephonella atlantica sp. nov.: How to adapt to physico-chemical gradients in high temperature hydrothermal habitats.</title>
        <authorList>
            <person name="Francois D.X."/>
            <person name="Godfroy A."/>
            <person name="Mathien C."/>
            <person name="Aube J."/>
            <person name="Cathalot C."/>
            <person name="Lesongeur F."/>
            <person name="L'Haridon S."/>
            <person name="Philippon X."/>
            <person name="Roussel E.G."/>
        </authorList>
    </citation>
    <scope>NUCLEOTIDE SEQUENCE [LARGE SCALE GENOMIC DNA]</scope>
    <source>
        <strain evidence="2 3">MO1340</strain>
    </source>
</reference>
<dbReference type="Proteomes" id="UP000772812">
    <property type="component" value="Unassembled WGS sequence"/>
</dbReference>
<name>A0ABS1GGB3_9AQUI</name>
<keyword evidence="1" id="KW-0812">Transmembrane</keyword>
<evidence type="ECO:0000313" key="3">
    <source>
        <dbReference type="Proteomes" id="UP000772812"/>
    </source>
</evidence>
<gene>
    <name evidence="2" type="ORF">GWK41_02650</name>
</gene>
<evidence type="ECO:0008006" key="4">
    <source>
        <dbReference type="Google" id="ProtNLM"/>
    </source>
</evidence>
<dbReference type="EMBL" id="JAACYA010000001">
    <property type="protein sequence ID" value="MBK3331966.1"/>
    <property type="molecule type" value="Genomic_DNA"/>
</dbReference>
<organism evidence="2 3">
    <name type="scientific">Persephonella atlantica</name>
    <dbReference type="NCBI Taxonomy" id="2699429"/>
    <lineage>
        <taxon>Bacteria</taxon>
        <taxon>Pseudomonadati</taxon>
        <taxon>Aquificota</taxon>
        <taxon>Aquificia</taxon>
        <taxon>Aquificales</taxon>
        <taxon>Hydrogenothermaceae</taxon>
        <taxon>Persephonella</taxon>
    </lineage>
</organism>
<evidence type="ECO:0000313" key="2">
    <source>
        <dbReference type="EMBL" id="MBK3331966.1"/>
    </source>
</evidence>
<feature type="transmembrane region" description="Helical" evidence="1">
    <location>
        <begin position="27"/>
        <end position="46"/>
    </location>
</feature>
<sequence>MILKGVFLPNKYLKKYISDNQSGWDYFIKYALTFGLIGPVLSFYSLTTQMKYSIGKAFLYSVTTYFMDLLVVLVFSYLVFRFLKKDFHRVLKMYIIVNIPIWLSDIFDIYQPLRILSNVGLIYSFYILYKGLESIDLKKKFIILSVFHLVLYVINAVLSEIIATNPVLLKLLQK</sequence>
<keyword evidence="3" id="KW-1185">Reference proteome</keyword>
<comment type="caution">
    <text evidence="2">The sequence shown here is derived from an EMBL/GenBank/DDBJ whole genome shotgun (WGS) entry which is preliminary data.</text>
</comment>